<dbReference type="PANTHER" id="PTHR42928">
    <property type="entry name" value="TRICARBOXYLATE-BINDING PROTEIN"/>
    <property type="match status" value="1"/>
</dbReference>
<dbReference type="InterPro" id="IPR042100">
    <property type="entry name" value="Bug_dom1"/>
</dbReference>
<evidence type="ECO:0000313" key="4">
    <source>
        <dbReference type="Proteomes" id="UP000318141"/>
    </source>
</evidence>
<keyword evidence="2" id="KW-0732">Signal</keyword>
<keyword evidence="3" id="KW-0675">Receptor</keyword>
<dbReference type="AlphaFoldDB" id="A0A562BPK0"/>
<feature type="signal peptide" evidence="2">
    <location>
        <begin position="1"/>
        <end position="29"/>
    </location>
</feature>
<name>A0A562BPK0_9BURK</name>
<dbReference type="SUPFAM" id="SSF53850">
    <property type="entry name" value="Periplasmic binding protein-like II"/>
    <property type="match status" value="1"/>
</dbReference>
<sequence>MKKIHFTRRALLRASVAMAAAMAVPFAHADNYPSKPIRIVVGFAPGGGADIVARQIGNQLSQQMGQPVVVENRPGATGTIAAANVAQSANDGYSMMLASQSTMVIARSMYPKLPFDPLKDFVPVTQMVSMPLVMVTHPSVQASTVQDVIALARAGKLASFASSGAGGPQHIAGELLNSMGGIKLTHIPYKGESAALTDVMAGTVPVMFANLPVVAPLIKSGKLKPIAVSSLQRAPGLPQVPTVAETGLRDFEVLTWYGLFAPAGTPRSVTGKISDEVLQALKAPAIRDKFAEQGFTIVGANPDQFGRFMTAEVPKWAKVVKAANIRPE</sequence>
<evidence type="ECO:0000256" key="2">
    <source>
        <dbReference type="SAM" id="SignalP"/>
    </source>
</evidence>
<accession>A0A562BPK0</accession>
<comment type="caution">
    <text evidence="3">The sequence shown here is derived from an EMBL/GenBank/DDBJ whole genome shotgun (WGS) entry which is preliminary data.</text>
</comment>
<organism evidence="3 4">
    <name type="scientific">Cupriavidus gilardii J11</name>
    <dbReference type="NCBI Taxonomy" id="936133"/>
    <lineage>
        <taxon>Bacteria</taxon>
        <taxon>Pseudomonadati</taxon>
        <taxon>Pseudomonadota</taxon>
        <taxon>Betaproteobacteria</taxon>
        <taxon>Burkholderiales</taxon>
        <taxon>Burkholderiaceae</taxon>
        <taxon>Cupriavidus</taxon>
    </lineage>
</organism>
<dbReference type="Gene3D" id="3.40.190.150">
    <property type="entry name" value="Bordetella uptake gene, domain 1"/>
    <property type="match status" value="1"/>
</dbReference>
<dbReference type="PIRSF" id="PIRSF017082">
    <property type="entry name" value="YflP"/>
    <property type="match status" value="1"/>
</dbReference>
<dbReference type="InterPro" id="IPR006311">
    <property type="entry name" value="TAT_signal"/>
</dbReference>
<dbReference type="Proteomes" id="UP000318141">
    <property type="component" value="Unassembled WGS sequence"/>
</dbReference>
<proteinExistence type="inferred from homology"/>
<gene>
    <name evidence="3" type="ORF">L602_001800000160</name>
</gene>
<keyword evidence="4" id="KW-1185">Reference proteome</keyword>
<dbReference type="OrthoDB" id="8664507at2"/>
<dbReference type="EMBL" id="VLJN01000010">
    <property type="protein sequence ID" value="TWG87208.1"/>
    <property type="molecule type" value="Genomic_DNA"/>
</dbReference>
<dbReference type="CDD" id="cd13578">
    <property type="entry name" value="PBP2_Bug27"/>
    <property type="match status" value="1"/>
</dbReference>
<dbReference type="PROSITE" id="PS51318">
    <property type="entry name" value="TAT"/>
    <property type="match status" value="1"/>
</dbReference>
<dbReference type="PANTHER" id="PTHR42928:SF5">
    <property type="entry name" value="BLR1237 PROTEIN"/>
    <property type="match status" value="1"/>
</dbReference>
<feature type="chain" id="PRO_5021802720" evidence="2">
    <location>
        <begin position="30"/>
        <end position="328"/>
    </location>
</feature>
<dbReference type="InterPro" id="IPR005064">
    <property type="entry name" value="BUG"/>
</dbReference>
<evidence type="ECO:0000256" key="1">
    <source>
        <dbReference type="ARBA" id="ARBA00006987"/>
    </source>
</evidence>
<evidence type="ECO:0000313" key="3">
    <source>
        <dbReference type="EMBL" id="TWG87208.1"/>
    </source>
</evidence>
<dbReference type="Pfam" id="PF03401">
    <property type="entry name" value="TctC"/>
    <property type="match status" value="1"/>
</dbReference>
<protein>
    <submittedName>
        <fullName evidence="3">Tripartite-type tricarboxylate transporter receptor subunit TctC</fullName>
    </submittedName>
</protein>
<comment type="similarity">
    <text evidence="1">Belongs to the UPF0065 (bug) family.</text>
</comment>
<dbReference type="Gene3D" id="3.40.190.10">
    <property type="entry name" value="Periplasmic binding protein-like II"/>
    <property type="match status" value="1"/>
</dbReference>
<reference evidence="3 4" key="1">
    <citation type="submission" date="2019-07" db="EMBL/GenBank/DDBJ databases">
        <title>Genome sequencing of lignin-degrading bacterial isolates.</title>
        <authorList>
            <person name="Gladden J."/>
        </authorList>
    </citation>
    <scope>NUCLEOTIDE SEQUENCE [LARGE SCALE GENOMIC DNA]</scope>
    <source>
        <strain evidence="3 4">J11</strain>
    </source>
</reference>